<dbReference type="GO" id="GO:0016787">
    <property type="term" value="F:hydrolase activity"/>
    <property type="evidence" value="ECO:0007669"/>
    <property type="project" value="InterPro"/>
</dbReference>
<dbReference type="GO" id="GO:0003676">
    <property type="term" value="F:nucleic acid binding"/>
    <property type="evidence" value="ECO:0007669"/>
    <property type="project" value="InterPro"/>
</dbReference>
<protein>
    <submittedName>
        <fullName evidence="2">DNA nuclease</fullName>
    </submittedName>
</protein>
<keyword evidence="2" id="KW-0614">Plasmid</keyword>
<name>F6KLN8_ENTFL</name>
<proteinExistence type="predicted"/>
<evidence type="ECO:0000259" key="1">
    <source>
        <dbReference type="SMART" id="SM00892"/>
    </source>
</evidence>
<reference evidence="2" key="1">
    <citation type="journal article" date="2011" name="PLoS ONE">
        <title>Intra- and Interspecies Genomic Transfer of the Enterococcus faecalis Pathogenicity Island.</title>
        <authorList>
            <person name="Laverde Gomez J.A."/>
            <person name="Hendrickx A.P."/>
            <person name="Willems R.J."/>
            <person name="Top J."/>
            <person name="Sava I."/>
            <person name="Huebner J."/>
            <person name="Witte W."/>
            <person name="Werner G."/>
        </authorList>
    </citation>
    <scope>NUCLEOTIDE SEQUENCE</scope>
    <source>
        <strain evidence="2">OG1RF x UW3114 T-12</strain>
        <plasmid evidence="2">pLG2</plasmid>
    </source>
</reference>
<dbReference type="EMBL" id="HQ426665">
    <property type="protein sequence ID" value="AEF32579.1"/>
    <property type="molecule type" value="Genomic_DNA"/>
</dbReference>
<evidence type="ECO:0000313" key="2">
    <source>
        <dbReference type="EMBL" id="AEF32579.1"/>
    </source>
</evidence>
<dbReference type="InterPro" id="IPR001604">
    <property type="entry name" value="Endo_G_ENPP1-like_dom"/>
</dbReference>
<sequence>MMRTNTMKVKRKKQPYWLGSLLSLVIIGFGLLNHLDLSEQLSSFLSNDIFQEVAKSDKKSLTKKPRNVKTKKSTSAPYDQQQYNQLANLDFQSGGKAAIEVNNGQSSLDIATWKENKVIYGDLDSLNRTTFVTAYLDRKNLGRSEGRERQVWQPTGWHQKQIDGDPIVNRGHLLAYTSSFNFDIDGNFKIGENGSQDNPKNLATQTAFSNQKVQTHYEKLVRDAQKLKGNKVIYQIVTVFRGKELMPRGYWLQAIDSAGTLNFNVYEYNVQPNVVFNYEEGTSQIDRTMKVRE</sequence>
<accession>F6KLN8</accession>
<dbReference type="Pfam" id="PF01223">
    <property type="entry name" value="Endonuclease_NS"/>
    <property type="match status" value="1"/>
</dbReference>
<organism evidence="2">
    <name type="scientific">Enterococcus faecalis</name>
    <name type="common">Streptococcus faecalis</name>
    <dbReference type="NCBI Taxonomy" id="1351"/>
    <lineage>
        <taxon>Bacteria</taxon>
        <taxon>Bacillati</taxon>
        <taxon>Bacillota</taxon>
        <taxon>Bacilli</taxon>
        <taxon>Lactobacillales</taxon>
        <taxon>Enterococcaceae</taxon>
        <taxon>Enterococcus</taxon>
    </lineage>
</organism>
<dbReference type="SMART" id="SM00892">
    <property type="entry name" value="Endonuclease_NS"/>
    <property type="match status" value="1"/>
</dbReference>
<dbReference type="GO" id="GO:0046872">
    <property type="term" value="F:metal ion binding"/>
    <property type="evidence" value="ECO:0007669"/>
    <property type="project" value="InterPro"/>
</dbReference>
<gene>
    <name evidence="2" type="ORF">pLG2-0019</name>
</gene>
<geneLocation type="plasmid" evidence="2">
    <name>pLG2</name>
</geneLocation>
<feature type="domain" description="DNA/RNA non-specific endonuclease/pyrophosphatase/phosphodiesterase" evidence="1">
    <location>
        <begin position="112"/>
        <end position="285"/>
    </location>
</feature>
<dbReference type="Gene3D" id="3.40.570.10">
    <property type="entry name" value="Extracellular Endonuclease, subunit A"/>
    <property type="match status" value="1"/>
</dbReference>
<dbReference type="InterPro" id="IPR044929">
    <property type="entry name" value="DNA/RNA_non-sp_Endonuclease_sf"/>
</dbReference>
<dbReference type="AlphaFoldDB" id="F6KLN8"/>